<proteinExistence type="predicted"/>
<keyword evidence="3" id="KW-1185">Reference proteome</keyword>
<evidence type="ECO:0000313" key="3">
    <source>
        <dbReference type="Proteomes" id="UP000054058"/>
    </source>
</evidence>
<dbReference type="GO" id="GO:0016758">
    <property type="term" value="F:hexosyltransferase activity"/>
    <property type="evidence" value="ECO:0007669"/>
    <property type="project" value="UniProtKB-ARBA"/>
</dbReference>
<keyword evidence="2" id="KW-0808">Transferase</keyword>
<comment type="caution">
    <text evidence="2">The sequence shown here is derived from an EMBL/GenBank/DDBJ whole genome shotgun (WGS) entry which is preliminary data.</text>
</comment>
<evidence type="ECO:0000259" key="1">
    <source>
        <dbReference type="Pfam" id="PF00535"/>
    </source>
</evidence>
<accession>X7EBU1</accession>
<reference evidence="2 3" key="1">
    <citation type="submission" date="2014-01" db="EMBL/GenBank/DDBJ databases">
        <title>Marinomonas ushuaiensis DSM 15871 Genome Sequencing.</title>
        <authorList>
            <person name="Lai Q."/>
            <person name="Shao Z.S."/>
        </authorList>
    </citation>
    <scope>NUCLEOTIDE SEQUENCE [LARGE SCALE GENOMIC DNA]</scope>
    <source>
        <strain evidence="2 3">DSM 15871</strain>
    </source>
</reference>
<dbReference type="RefSeq" id="WP_036158862.1">
    <property type="nucleotide sequence ID" value="NZ_JAMB01000001.1"/>
</dbReference>
<sequence>MKITIITVCFNSATTIRDTIESVKSQDYKNIEYIIVDGKSTDNTLDIINEYPEVVSVIISEKDNGLYDAMNKGIELATGDIIGILNSDDFYSYSTVLAEVSQTFRSNPEGDMVLGNVNFVTPDNLNKPVRFYSSYNFSPWKMRFGFMPAHPATFIKRSAYGKVGMYSLEYKIGADFNWFVRAFFLHKLRYAKLNKTLVTMREGGVSTAGISSYWLSSKEQVKALCSSGVRSNLLFILVRLPIKFFQKYFSK</sequence>
<evidence type="ECO:0000313" key="2">
    <source>
        <dbReference type="EMBL" id="ETX12588.1"/>
    </source>
</evidence>
<feature type="domain" description="Glycosyltransferase 2-like" evidence="1">
    <location>
        <begin position="4"/>
        <end position="132"/>
    </location>
</feature>
<dbReference type="CDD" id="cd06433">
    <property type="entry name" value="GT_2_WfgS_like"/>
    <property type="match status" value="1"/>
</dbReference>
<dbReference type="STRING" id="1122207.MUS1_03110"/>
<dbReference type="Proteomes" id="UP000054058">
    <property type="component" value="Unassembled WGS sequence"/>
</dbReference>
<gene>
    <name evidence="2" type="ORF">MUS1_03110</name>
</gene>
<dbReference type="InterPro" id="IPR001173">
    <property type="entry name" value="Glyco_trans_2-like"/>
</dbReference>
<dbReference type="Gene3D" id="3.90.550.10">
    <property type="entry name" value="Spore Coat Polysaccharide Biosynthesis Protein SpsA, Chain A"/>
    <property type="match status" value="1"/>
</dbReference>
<dbReference type="PATRIC" id="fig|1122207.3.peg.637"/>
<dbReference type="eggNOG" id="COG1215">
    <property type="taxonomic scope" value="Bacteria"/>
</dbReference>
<dbReference type="PANTHER" id="PTHR22916">
    <property type="entry name" value="GLYCOSYLTRANSFERASE"/>
    <property type="match status" value="1"/>
</dbReference>
<protein>
    <submittedName>
        <fullName evidence="2">Glycosyl transferase</fullName>
    </submittedName>
</protein>
<dbReference type="AlphaFoldDB" id="X7EBU1"/>
<organism evidence="2 3">
    <name type="scientific">Marinomonas ushuaiensis DSM 15871</name>
    <dbReference type="NCBI Taxonomy" id="1122207"/>
    <lineage>
        <taxon>Bacteria</taxon>
        <taxon>Pseudomonadati</taxon>
        <taxon>Pseudomonadota</taxon>
        <taxon>Gammaproteobacteria</taxon>
        <taxon>Oceanospirillales</taxon>
        <taxon>Oceanospirillaceae</taxon>
        <taxon>Marinomonas</taxon>
    </lineage>
</organism>
<dbReference type="Pfam" id="PF00535">
    <property type="entry name" value="Glycos_transf_2"/>
    <property type="match status" value="1"/>
</dbReference>
<name>X7EBU1_9GAMM</name>
<dbReference type="EMBL" id="JAMB01000001">
    <property type="protein sequence ID" value="ETX12588.1"/>
    <property type="molecule type" value="Genomic_DNA"/>
</dbReference>
<dbReference type="OrthoDB" id="396512at2"/>
<dbReference type="InterPro" id="IPR029044">
    <property type="entry name" value="Nucleotide-diphossugar_trans"/>
</dbReference>
<dbReference type="SUPFAM" id="SSF53448">
    <property type="entry name" value="Nucleotide-diphospho-sugar transferases"/>
    <property type="match status" value="1"/>
</dbReference>
<dbReference type="PANTHER" id="PTHR22916:SF3">
    <property type="entry name" value="UDP-GLCNAC:BETAGAL BETA-1,3-N-ACETYLGLUCOSAMINYLTRANSFERASE-LIKE PROTEIN 1"/>
    <property type="match status" value="1"/>
</dbReference>